<dbReference type="AlphaFoldDB" id="A0A0C9ZH67"/>
<gene>
    <name evidence="12" type="ORF">PISMIDRAFT_588192</name>
</gene>
<evidence type="ECO:0000256" key="2">
    <source>
        <dbReference type="ARBA" id="ARBA00008661"/>
    </source>
</evidence>
<evidence type="ECO:0000256" key="11">
    <source>
        <dbReference type="SAM" id="Phobius"/>
    </source>
</evidence>
<feature type="compositionally biased region" description="Low complexity" evidence="10">
    <location>
        <begin position="57"/>
        <end position="75"/>
    </location>
</feature>
<evidence type="ECO:0000313" key="12">
    <source>
        <dbReference type="EMBL" id="KIK28566.1"/>
    </source>
</evidence>
<keyword evidence="9 11" id="KW-0472">Membrane</keyword>
<dbReference type="STRING" id="765257.A0A0C9ZH67"/>
<keyword evidence="13" id="KW-1185">Reference proteome</keyword>
<evidence type="ECO:0000256" key="1">
    <source>
        <dbReference type="ARBA" id="ARBA00004323"/>
    </source>
</evidence>
<keyword evidence="5 11" id="KW-0812">Transmembrane</keyword>
<keyword evidence="6" id="KW-0735">Signal-anchor</keyword>
<evidence type="ECO:0000256" key="9">
    <source>
        <dbReference type="ARBA" id="ARBA00023136"/>
    </source>
</evidence>
<dbReference type="Proteomes" id="UP000054018">
    <property type="component" value="Unassembled WGS sequence"/>
</dbReference>
<keyword evidence="7 11" id="KW-1133">Transmembrane helix</keyword>
<dbReference type="PANTHER" id="PTHR11214">
    <property type="entry name" value="BETA-1,3-N-ACETYLGLUCOSAMINYLTRANSFERASE"/>
    <property type="match status" value="1"/>
</dbReference>
<keyword evidence="3" id="KW-0328">Glycosyltransferase</keyword>
<keyword evidence="8" id="KW-0333">Golgi apparatus</keyword>
<comment type="subcellular location">
    <subcellularLocation>
        <location evidence="1">Golgi apparatus membrane</location>
        <topology evidence="1">Single-pass type II membrane protein</topology>
    </subcellularLocation>
</comment>
<evidence type="ECO:0000256" key="7">
    <source>
        <dbReference type="ARBA" id="ARBA00022989"/>
    </source>
</evidence>
<dbReference type="OrthoDB" id="2139606at2759"/>
<sequence length="721" mass="80983">MLGFLGISRQARPSNEAYEFLSTGQGEVTSDTPPWALADNRVSSDVETVLARSSSESSAAPTPFRTSSPTPSCPSHRLSSSISDVDGGPTSPLLANPGEAYTFSDRIRNLWHLNPNPRRMRTRERKLWRTLKKGARRIVRHPLFPRQPLTIIFALLLFTLFAISLTLLLMYILNPDKEPLPWQAYCSIPPTTTLPPHLRQTLPYPYINPLPKEVPMPPSFPPDDLDFLPPAGVFLGVFSTDTSLERRMLIRTTWATHPRSRNGAGTGDDGRGTSRTVVRFILGQPRKGWERRIQTEMKGKYWSSLYNDIVILPCPENMNAGKTHAYFTWAAENAWVPPAYFNSSGPVSQFSYSSQSTSAPRPAPHDPHFVWVDHASGHPRPWVRPDYVAKVDDDAFVMLAELESRMRVELYATGHEPYRPVNTTTSTPSAGIQPGLEPSGSVAWEEDPSANPAPNFSRDPLVYWGYLVKERFMAGELYGLSWRLVDWVSTSTAVRGYIQGAEDKQTAKWMTIHPQADQIRWASERCWIYDHPRAGTVYSHGYLFPSHVERIKQSVLSYIEAASKNYSTSPLQNSIYGLGIPTPPSWSQSSVSTFGMTYQAPLQDMTTAESVEALVEGSEMSRIREGTRADVAYAWRHREGRIGRYLNRRVGGTVVVHFIKKHMWFLETALALLEAEDYSDFELESFPEPSRETMNVGLSSVWTDSNAFSHKNNSSIVGLIP</sequence>
<dbReference type="PANTHER" id="PTHR11214:SF333">
    <property type="entry name" value="GLYCOSYLTRANSFERASE FAMILY 31 PROTEIN"/>
    <property type="match status" value="1"/>
</dbReference>
<name>A0A0C9ZH67_9AGAM</name>
<reference evidence="12 13" key="1">
    <citation type="submission" date="2014-04" db="EMBL/GenBank/DDBJ databases">
        <authorList>
            <consortium name="DOE Joint Genome Institute"/>
            <person name="Kuo A."/>
            <person name="Kohler A."/>
            <person name="Costa M.D."/>
            <person name="Nagy L.G."/>
            <person name="Floudas D."/>
            <person name="Copeland A."/>
            <person name="Barry K.W."/>
            <person name="Cichocki N."/>
            <person name="Veneault-Fourrey C."/>
            <person name="LaButti K."/>
            <person name="Lindquist E.A."/>
            <person name="Lipzen A."/>
            <person name="Lundell T."/>
            <person name="Morin E."/>
            <person name="Murat C."/>
            <person name="Sun H."/>
            <person name="Tunlid A."/>
            <person name="Henrissat B."/>
            <person name="Grigoriev I.V."/>
            <person name="Hibbett D.S."/>
            <person name="Martin F."/>
            <person name="Nordberg H.P."/>
            <person name="Cantor M.N."/>
            <person name="Hua S.X."/>
        </authorList>
    </citation>
    <scope>NUCLEOTIDE SEQUENCE [LARGE SCALE GENOMIC DNA]</scope>
    <source>
        <strain evidence="12 13">441</strain>
    </source>
</reference>
<organism evidence="12 13">
    <name type="scientific">Pisolithus microcarpus 441</name>
    <dbReference type="NCBI Taxonomy" id="765257"/>
    <lineage>
        <taxon>Eukaryota</taxon>
        <taxon>Fungi</taxon>
        <taxon>Dikarya</taxon>
        <taxon>Basidiomycota</taxon>
        <taxon>Agaricomycotina</taxon>
        <taxon>Agaricomycetes</taxon>
        <taxon>Agaricomycetidae</taxon>
        <taxon>Boletales</taxon>
        <taxon>Sclerodermatineae</taxon>
        <taxon>Pisolithaceae</taxon>
        <taxon>Pisolithus</taxon>
    </lineage>
</organism>
<dbReference type="GO" id="GO:0016758">
    <property type="term" value="F:hexosyltransferase activity"/>
    <property type="evidence" value="ECO:0007669"/>
    <property type="project" value="InterPro"/>
</dbReference>
<dbReference type="GO" id="GO:0000139">
    <property type="term" value="C:Golgi membrane"/>
    <property type="evidence" value="ECO:0007669"/>
    <property type="project" value="UniProtKB-SubCell"/>
</dbReference>
<evidence type="ECO:0000256" key="5">
    <source>
        <dbReference type="ARBA" id="ARBA00022692"/>
    </source>
</evidence>
<evidence type="ECO:0000256" key="10">
    <source>
        <dbReference type="SAM" id="MobiDB-lite"/>
    </source>
</evidence>
<dbReference type="HOGENOM" id="CLU_015642_1_0_1"/>
<dbReference type="EMBL" id="KN833692">
    <property type="protein sequence ID" value="KIK28566.1"/>
    <property type="molecule type" value="Genomic_DNA"/>
</dbReference>
<dbReference type="GO" id="GO:0051072">
    <property type="term" value="P:4,6-pyruvylated galactose residue biosynthetic process"/>
    <property type="evidence" value="ECO:0007669"/>
    <property type="project" value="TreeGrafter"/>
</dbReference>
<evidence type="ECO:0000313" key="13">
    <source>
        <dbReference type="Proteomes" id="UP000054018"/>
    </source>
</evidence>
<feature type="transmembrane region" description="Helical" evidence="11">
    <location>
        <begin position="149"/>
        <end position="173"/>
    </location>
</feature>
<keyword evidence="4" id="KW-0808">Transferase</keyword>
<protein>
    <recommendedName>
        <fullName evidence="14">Glycosyltransferase family 31 protein</fullName>
    </recommendedName>
</protein>
<dbReference type="InterPro" id="IPR002659">
    <property type="entry name" value="Glyco_trans_31"/>
</dbReference>
<accession>A0A0C9ZH67</accession>
<comment type="similarity">
    <text evidence="2">Belongs to the glycosyltransferase 31 family.</text>
</comment>
<evidence type="ECO:0000256" key="4">
    <source>
        <dbReference type="ARBA" id="ARBA00022679"/>
    </source>
</evidence>
<feature type="region of interest" description="Disordered" evidence="10">
    <location>
        <begin position="49"/>
        <end position="91"/>
    </location>
</feature>
<evidence type="ECO:0000256" key="6">
    <source>
        <dbReference type="ARBA" id="ARBA00022968"/>
    </source>
</evidence>
<reference evidence="13" key="2">
    <citation type="submission" date="2015-01" db="EMBL/GenBank/DDBJ databases">
        <title>Evolutionary Origins and Diversification of the Mycorrhizal Mutualists.</title>
        <authorList>
            <consortium name="DOE Joint Genome Institute"/>
            <consortium name="Mycorrhizal Genomics Consortium"/>
            <person name="Kohler A."/>
            <person name="Kuo A."/>
            <person name="Nagy L.G."/>
            <person name="Floudas D."/>
            <person name="Copeland A."/>
            <person name="Barry K.W."/>
            <person name="Cichocki N."/>
            <person name="Veneault-Fourrey C."/>
            <person name="LaButti K."/>
            <person name="Lindquist E.A."/>
            <person name="Lipzen A."/>
            <person name="Lundell T."/>
            <person name="Morin E."/>
            <person name="Murat C."/>
            <person name="Riley R."/>
            <person name="Ohm R."/>
            <person name="Sun H."/>
            <person name="Tunlid A."/>
            <person name="Henrissat B."/>
            <person name="Grigoriev I.V."/>
            <person name="Hibbett D.S."/>
            <person name="Martin F."/>
        </authorList>
    </citation>
    <scope>NUCLEOTIDE SEQUENCE [LARGE SCALE GENOMIC DNA]</scope>
    <source>
        <strain evidence="13">441</strain>
    </source>
</reference>
<proteinExistence type="inferred from homology"/>
<evidence type="ECO:0000256" key="8">
    <source>
        <dbReference type="ARBA" id="ARBA00023034"/>
    </source>
</evidence>
<evidence type="ECO:0008006" key="14">
    <source>
        <dbReference type="Google" id="ProtNLM"/>
    </source>
</evidence>
<evidence type="ECO:0000256" key="3">
    <source>
        <dbReference type="ARBA" id="ARBA00022676"/>
    </source>
</evidence>